<gene>
    <name evidence="2" type="ordered locus">Oweho_1901</name>
</gene>
<feature type="transmembrane region" description="Helical" evidence="1">
    <location>
        <begin position="46"/>
        <end position="66"/>
    </location>
</feature>
<keyword evidence="1" id="KW-0472">Membrane</keyword>
<dbReference type="KEGG" id="oho:Oweho_1901"/>
<dbReference type="RefSeq" id="WP_014202236.1">
    <property type="nucleotide sequence ID" value="NC_016599.1"/>
</dbReference>
<dbReference type="STRING" id="926562.Oweho_1901"/>
<keyword evidence="1" id="KW-0812">Transmembrane</keyword>
<reference evidence="2 3" key="1">
    <citation type="journal article" date="2012" name="Stand. Genomic Sci.">
        <title>Genome sequence of the orange-pigmented seawater bacterium Owenweeksia hongkongensis type strain (UST20020801(T)).</title>
        <authorList>
            <person name="Riedel T."/>
            <person name="Held B."/>
            <person name="Nolan M."/>
            <person name="Lucas S."/>
            <person name="Lapidus A."/>
            <person name="Tice H."/>
            <person name="Del Rio T.G."/>
            <person name="Cheng J.F."/>
            <person name="Han C."/>
            <person name="Tapia R."/>
            <person name="Goodwin L.A."/>
            <person name="Pitluck S."/>
            <person name="Liolios K."/>
            <person name="Mavromatis K."/>
            <person name="Pagani I."/>
            <person name="Ivanova N."/>
            <person name="Mikhailova N."/>
            <person name="Pati A."/>
            <person name="Chen A."/>
            <person name="Palaniappan K."/>
            <person name="Rohde M."/>
            <person name="Tindall B.J."/>
            <person name="Detter J.C."/>
            <person name="Goker M."/>
            <person name="Woyke T."/>
            <person name="Bristow J."/>
            <person name="Eisen J.A."/>
            <person name="Markowitz V."/>
            <person name="Hugenholtz P."/>
            <person name="Klenk H.P."/>
            <person name="Kyrpides N.C."/>
        </authorList>
    </citation>
    <scope>NUCLEOTIDE SEQUENCE</scope>
    <source>
        <strain evidence="3">DSM 17368 / JCM 12287 / NRRL B-23963</strain>
    </source>
</reference>
<proteinExistence type="predicted"/>
<dbReference type="HOGENOM" id="CLU_177656_0_0_10"/>
<keyword evidence="1" id="KW-1133">Transmembrane helix</keyword>
<keyword evidence="3" id="KW-1185">Reference proteome</keyword>
<dbReference type="OrthoDB" id="678747at2"/>
<evidence type="ECO:0000313" key="3">
    <source>
        <dbReference type="Proteomes" id="UP000005631"/>
    </source>
</evidence>
<accession>G8R290</accession>
<protein>
    <submittedName>
        <fullName evidence="2">Uncharacterized protein</fullName>
    </submittedName>
</protein>
<dbReference type="Proteomes" id="UP000005631">
    <property type="component" value="Chromosome"/>
</dbReference>
<evidence type="ECO:0000313" key="2">
    <source>
        <dbReference type="EMBL" id="AEV32880.1"/>
    </source>
</evidence>
<name>G8R290_OWEHD</name>
<evidence type="ECO:0000256" key="1">
    <source>
        <dbReference type="SAM" id="Phobius"/>
    </source>
</evidence>
<dbReference type="eggNOG" id="ENOG5032YGK">
    <property type="taxonomic scope" value="Bacteria"/>
</dbReference>
<sequence>MQKWIYIIVWLILFPLAGEAQCAMCKAIAESSRAGGSSIADGLNGGIVYLMAFPYLLMAGVGYAIYRNKKSRT</sequence>
<dbReference type="EMBL" id="CP003156">
    <property type="protein sequence ID" value="AEV32880.1"/>
    <property type="molecule type" value="Genomic_DNA"/>
</dbReference>
<organism evidence="2 3">
    <name type="scientific">Owenweeksia hongkongensis (strain DSM 17368 / CIP 108786 / JCM 12287 / NRRL B-23963 / UST20020801)</name>
    <dbReference type="NCBI Taxonomy" id="926562"/>
    <lineage>
        <taxon>Bacteria</taxon>
        <taxon>Pseudomonadati</taxon>
        <taxon>Bacteroidota</taxon>
        <taxon>Flavobacteriia</taxon>
        <taxon>Flavobacteriales</taxon>
        <taxon>Owenweeksiaceae</taxon>
        <taxon>Owenweeksia</taxon>
    </lineage>
</organism>
<dbReference type="AlphaFoldDB" id="G8R290"/>